<dbReference type="AlphaFoldDB" id="A0A3B4XFE1"/>
<sequence length="121" mass="13770">MDGSDSPGPVTVEGDWSPVQPKTLKNKLQLYFQSKKKSSGGDCRVEVEDGAARAAVFFRSEEVRQRVLARENHEINVENQTIRLRLLSATVSRRSNMELELLHNNNNNNNKKLILYSTFHT</sequence>
<dbReference type="Proteomes" id="UP000261360">
    <property type="component" value="Unplaced"/>
</dbReference>
<dbReference type="InterPro" id="IPR057051">
    <property type="entry name" value="PARP14_RPM_1"/>
</dbReference>
<dbReference type="Gene3D" id="3.30.70.330">
    <property type="match status" value="1"/>
</dbReference>
<evidence type="ECO:0000259" key="1">
    <source>
        <dbReference type="Pfam" id="PF23222"/>
    </source>
</evidence>
<reference evidence="2" key="2">
    <citation type="submission" date="2025-09" db="UniProtKB">
        <authorList>
            <consortium name="Ensembl"/>
        </authorList>
    </citation>
    <scope>IDENTIFICATION</scope>
</reference>
<dbReference type="GeneTree" id="ENSGT00940000154311"/>
<reference evidence="2" key="1">
    <citation type="submission" date="2025-08" db="UniProtKB">
        <authorList>
            <consortium name="Ensembl"/>
        </authorList>
    </citation>
    <scope>IDENTIFICATION</scope>
</reference>
<protein>
    <recommendedName>
        <fullName evidence="1">PAR14-like first RRM domain-containing protein</fullName>
    </recommendedName>
</protein>
<evidence type="ECO:0000313" key="2">
    <source>
        <dbReference type="Ensembl" id="ENSSLDP00000014605.1"/>
    </source>
</evidence>
<proteinExistence type="predicted"/>
<dbReference type="Pfam" id="PF23222">
    <property type="entry name" value="RRM_PARP14_1"/>
    <property type="match status" value="1"/>
</dbReference>
<dbReference type="InterPro" id="IPR012677">
    <property type="entry name" value="Nucleotide-bd_a/b_plait_sf"/>
</dbReference>
<dbReference type="Ensembl" id="ENSSLDT00000015170.1">
    <property type="protein sequence ID" value="ENSSLDP00000014605.1"/>
    <property type="gene ID" value="ENSSLDG00000011674.1"/>
</dbReference>
<accession>A0A3B4XFE1</accession>
<feature type="domain" description="PAR14-like first RRM" evidence="1">
    <location>
        <begin position="10"/>
        <end position="86"/>
    </location>
</feature>
<organism evidence="2 3">
    <name type="scientific">Seriola lalandi dorsalis</name>
    <dbReference type="NCBI Taxonomy" id="1841481"/>
    <lineage>
        <taxon>Eukaryota</taxon>
        <taxon>Metazoa</taxon>
        <taxon>Chordata</taxon>
        <taxon>Craniata</taxon>
        <taxon>Vertebrata</taxon>
        <taxon>Euteleostomi</taxon>
        <taxon>Actinopterygii</taxon>
        <taxon>Neopterygii</taxon>
        <taxon>Teleostei</taxon>
        <taxon>Neoteleostei</taxon>
        <taxon>Acanthomorphata</taxon>
        <taxon>Carangaria</taxon>
        <taxon>Carangiformes</taxon>
        <taxon>Carangidae</taxon>
        <taxon>Seriola</taxon>
    </lineage>
</organism>
<name>A0A3B4XFE1_SERLL</name>
<keyword evidence="3" id="KW-1185">Reference proteome</keyword>
<evidence type="ECO:0000313" key="3">
    <source>
        <dbReference type="Proteomes" id="UP000261360"/>
    </source>
</evidence>